<dbReference type="Proteomes" id="UP000199693">
    <property type="component" value="Unassembled WGS sequence"/>
</dbReference>
<dbReference type="InterPro" id="IPR009872">
    <property type="entry name" value="DUF1427"/>
</dbReference>
<reference evidence="3 4" key="2">
    <citation type="submission" date="2017-06" db="EMBL/GenBank/DDBJ databases">
        <authorList>
            <person name="Varghese N."/>
            <person name="Submissions S."/>
        </authorList>
    </citation>
    <scope>NUCLEOTIDE SEQUENCE [LARGE SCALE GENOMIC DNA]</scope>
    <source>
        <strain evidence="3 4">RLD-1</strain>
    </source>
</reference>
<dbReference type="RefSeq" id="WP_089389761.1">
    <property type="nucleotide sequence ID" value="NZ_FNEC01000004.1"/>
</dbReference>
<sequence>MKAYLLSLGVGLLVGVIYSLSGVRSPAPPAIALLGLLGMLLGEQALPLARRLAQPPPAASATAERQAPASGVAAGHEVQAREDRQGQR</sequence>
<evidence type="ECO:0000313" key="2">
    <source>
        <dbReference type="EMBL" id="SDI32760.1"/>
    </source>
</evidence>
<gene>
    <name evidence="2" type="ORF">SAMN05216189_100453</name>
    <name evidence="3" type="ORF">SAMN06295949_101318</name>
</gene>
<accession>A0A239EAG7</accession>
<dbReference type="InterPro" id="IPR020017">
    <property type="entry name" value="XapX_domain"/>
</dbReference>
<protein>
    <submittedName>
        <fullName evidence="2">XapX domain-containing protein</fullName>
    </submittedName>
</protein>
<evidence type="ECO:0000256" key="1">
    <source>
        <dbReference type="SAM" id="MobiDB-lite"/>
    </source>
</evidence>
<name>A0A239EAG7_9PSED</name>
<keyword evidence="4" id="KW-1185">Reference proteome</keyword>
<feature type="compositionally biased region" description="Basic and acidic residues" evidence="1">
    <location>
        <begin position="78"/>
        <end position="88"/>
    </location>
</feature>
<evidence type="ECO:0000313" key="3">
    <source>
        <dbReference type="EMBL" id="SNS41278.1"/>
    </source>
</evidence>
<dbReference type="Proteomes" id="UP000198309">
    <property type="component" value="Unassembled WGS sequence"/>
</dbReference>
<reference evidence="2 5" key="1">
    <citation type="submission" date="2016-10" db="EMBL/GenBank/DDBJ databases">
        <authorList>
            <person name="de Groot N.N."/>
        </authorList>
    </citation>
    <scope>NUCLEOTIDE SEQUENCE [LARGE SCALE GENOMIC DNA]</scope>
    <source>
        <strain evidence="2 5">CCM 7361</strain>
    </source>
</reference>
<dbReference type="EMBL" id="FNEC01000004">
    <property type="protein sequence ID" value="SDI32760.1"/>
    <property type="molecule type" value="Genomic_DNA"/>
</dbReference>
<dbReference type="AlphaFoldDB" id="A0A239EAG7"/>
<evidence type="ECO:0000313" key="4">
    <source>
        <dbReference type="Proteomes" id="UP000198309"/>
    </source>
</evidence>
<dbReference type="EMBL" id="FZPC01000001">
    <property type="protein sequence ID" value="SNS41278.1"/>
    <property type="molecule type" value="Genomic_DNA"/>
</dbReference>
<organism evidence="2 5">
    <name type="scientific">Pseudomonas delhiensis</name>
    <dbReference type="NCBI Taxonomy" id="366289"/>
    <lineage>
        <taxon>Bacteria</taxon>
        <taxon>Pseudomonadati</taxon>
        <taxon>Pseudomonadota</taxon>
        <taxon>Gammaproteobacteria</taxon>
        <taxon>Pseudomonadales</taxon>
        <taxon>Pseudomonadaceae</taxon>
        <taxon>Pseudomonas</taxon>
    </lineage>
</organism>
<evidence type="ECO:0000313" key="5">
    <source>
        <dbReference type="Proteomes" id="UP000199693"/>
    </source>
</evidence>
<dbReference type="Pfam" id="PF07235">
    <property type="entry name" value="DUF1427"/>
    <property type="match status" value="1"/>
</dbReference>
<proteinExistence type="predicted"/>
<dbReference type="NCBIfam" id="TIGR03510">
    <property type="entry name" value="XapX"/>
    <property type="match status" value="1"/>
</dbReference>
<feature type="region of interest" description="Disordered" evidence="1">
    <location>
        <begin position="52"/>
        <end position="88"/>
    </location>
</feature>